<feature type="transmembrane region" description="Helical" evidence="1">
    <location>
        <begin position="169"/>
        <end position="190"/>
    </location>
</feature>
<dbReference type="SMART" id="SM00014">
    <property type="entry name" value="acidPPc"/>
    <property type="match status" value="1"/>
</dbReference>
<dbReference type="EMBL" id="JBHTLD010000337">
    <property type="protein sequence ID" value="MFD1188663.1"/>
    <property type="molecule type" value="Genomic_DNA"/>
</dbReference>
<dbReference type="Proteomes" id="UP001597094">
    <property type="component" value="Unassembled WGS sequence"/>
</dbReference>
<dbReference type="CDD" id="cd03392">
    <property type="entry name" value="PAP2_like_2"/>
    <property type="match status" value="1"/>
</dbReference>
<sequence>MKNILSHRVRSATNWVLHQPTVHNFRQKHPKLTAFVANRFHTRLFVGLPLTLVFVALVVNLLLLSNLTESVMESEWVVVVDKQFTDLLYNMRTEWLSRVMYGITQLGDKLAVFLIGGVATVIFLARRKWVALLAFWLPLAGTGLSVRYGKTIISRERPADVAYYVVEHFSFPSGHSTTALVLFGMIAFFLYRHYNKPVLRKLSVTIAAILILFVCFSRIYLGVHYLSDVLAGLLLGSLWLLVSISIMEVLMYRQKKRSDSSGS</sequence>
<feature type="transmembrane region" description="Helical" evidence="1">
    <location>
        <begin position="229"/>
        <end position="251"/>
    </location>
</feature>
<proteinExistence type="predicted"/>
<dbReference type="Gene3D" id="1.20.144.10">
    <property type="entry name" value="Phosphatidic acid phosphatase type 2/haloperoxidase"/>
    <property type="match status" value="1"/>
</dbReference>
<dbReference type="PANTHER" id="PTHR14969">
    <property type="entry name" value="SPHINGOSINE-1-PHOSPHATE PHOSPHOHYDROLASE"/>
    <property type="match status" value="1"/>
</dbReference>
<reference evidence="4" key="1">
    <citation type="journal article" date="2019" name="Int. J. Syst. Evol. Microbiol.">
        <title>The Global Catalogue of Microorganisms (GCM) 10K type strain sequencing project: providing services to taxonomists for standard genome sequencing and annotation.</title>
        <authorList>
            <consortium name="The Broad Institute Genomics Platform"/>
            <consortium name="The Broad Institute Genome Sequencing Center for Infectious Disease"/>
            <person name="Wu L."/>
            <person name="Ma J."/>
        </authorList>
    </citation>
    <scope>NUCLEOTIDE SEQUENCE [LARGE SCALE GENOMIC DNA]</scope>
    <source>
        <strain evidence="4">JCM 31319</strain>
    </source>
</reference>
<evidence type="ECO:0000259" key="2">
    <source>
        <dbReference type="SMART" id="SM00014"/>
    </source>
</evidence>
<feature type="domain" description="Phosphatidic acid phosphatase type 2/haloperoxidase" evidence="2">
    <location>
        <begin position="130"/>
        <end position="244"/>
    </location>
</feature>
<organism evidence="3 4">
    <name type="scientific">Pontibacter rugosus</name>
    <dbReference type="NCBI Taxonomy" id="1745966"/>
    <lineage>
        <taxon>Bacteria</taxon>
        <taxon>Pseudomonadati</taxon>
        <taxon>Bacteroidota</taxon>
        <taxon>Cytophagia</taxon>
        <taxon>Cytophagales</taxon>
        <taxon>Hymenobacteraceae</taxon>
        <taxon>Pontibacter</taxon>
    </lineage>
</organism>
<keyword evidence="4" id="KW-1185">Reference proteome</keyword>
<dbReference type="SUPFAM" id="SSF48317">
    <property type="entry name" value="Acid phosphatase/Vanadium-dependent haloperoxidase"/>
    <property type="match status" value="1"/>
</dbReference>
<feature type="transmembrane region" description="Helical" evidence="1">
    <location>
        <begin position="99"/>
        <end position="123"/>
    </location>
</feature>
<accession>A0ABW3SVT5</accession>
<evidence type="ECO:0000313" key="3">
    <source>
        <dbReference type="EMBL" id="MFD1188663.1"/>
    </source>
</evidence>
<keyword evidence="1" id="KW-1133">Transmembrane helix</keyword>
<protein>
    <submittedName>
        <fullName evidence="3">Phosphatase PAP2 family protein</fullName>
    </submittedName>
</protein>
<feature type="transmembrane region" description="Helical" evidence="1">
    <location>
        <begin position="44"/>
        <end position="64"/>
    </location>
</feature>
<keyword evidence="1" id="KW-0812">Transmembrane</keyword>
<dbReference type="InterPro" id="IPR000326">
    <property type="entry name" value="PAP2/HPO"/>
</dbReference>
<dbReference type="Pfam" id="PF01569">
    <property type="entry name" value="PAP2"/>
    <property type="match status" value="1"/>
</dbReference>
<name>A0ABW3SVT5_9BACT</name>
<dbReference type="RefSeq" id="WP_377532660.1">
    <property type="nucleotide sequence ID" value="NZ_JBHTLD010000337.1"/>
</dbReference>
<evidence type="ECO:0000256" key="1">
    <source>
        <dbReference type="SAM" id="Phobius"/>
    </source>
</evidence>
<comment type="caution">
    <text evidence="3">The sequence shown here is derived from an EMBL/GenBank/DDBJ whole genome shotgun (WGS) entry which is preliminary data.</text>
</comment>
<gene>
    <name evidence="3" type="ORF">ACFQ2O_20820</name>
</gene>
<feature type="transmembrane region" description="Helical" evidence="1">
    <location>
        <begin position="130"/>
        <end position="149"/>
    </location>
</feature>
<dbReference type="InterPro" id="IPR036938">
    <property type="entry name" value="PAP2/HPO_sf"/>
</dbReference>
<dbReference type="PANTHER" id="PTHR14969:SF13">
    <property type="entry name" value="AT30094P"/>
    <property type="match status" value="1"/>
</dbReference>
<evidence type="ECO:0000313" key="4">
    <source>
        <dbReference type="Proteomes" id="UP001597094"/>
    </source>
</evidence>
<feature type="transmembrane region" description="Helical" evidence="1">
    <location>
        <begin position="202"/>
        <end position="223"/>
    </location>
</feature>
<keyword evidence="1" id="KW-0472">Membrane</keyword>